<gene>
    <name evidence="7" type="ORF">OXD698_LOCUS37815</name>
</gene>
<keyword evidence="2 5" id="KW-0812">Transmembrane</keyword>
<evidence type="ECO:0000313" key="7">
    <source>
        <dbReference type="EMBL" id="CAF4146153.1"/>
    </source>
</evidence>
<dbReference type="AlphaFoldDB" id="A0A819Y307"/>
<evidence type="ECO:0000259" key="6">
    <source>
        <dbReference type="Pfam" id="PF05241"/>
    </source>
</evidence>
<evidence type="ECO:0000256" key="2">
    <source>
        <dbReference type="ARBA" id="ARBA00022692"/>
    </source>
</evidence>
<feature type="domain" description="EXPERA" evidence="6">
    <location>
        <begin position="54"/>
        <end position="114"/>
    </location>
</feature>
<evidence type="ECO:0000256" key="4">
    <source>
        <dbReference type="ARBA" id="ARBA00023136"/>
    </source>
</evidence>
<feature type="transmembrane region" description="Helical" evidence="5">
    <location>
        <begin position="101"/>
        <end position="121"/>
    </location>
</feature>
<evidence type="ECO:0000313" key="8">
    <source>
        <dbReference type="Proteomes" id="UP000663844"/>
    </source>
</evidence>
<organism evidence="7 8">
    <name type="scientific">Adineta steineri</name>
    <dbReference type="NCBI Taxonomy" id="433720"/>
    <lineage>
        <taxon>Eukaryota</taxon>
        <taxon>Metazoa</taxon>
        <taxon>Spiralia</taxon>
        <taxon>Gnathifera</taxon>
        <taxon>Rotifera</taxon>
        <taxon>Eurotatoria</taxon>
        <taxon>Bdelloidea</taxon>
        <taxon>Adinetida</taxon>
        <taxon>Adinetidae</taxon>
        <taxon>Adineta</taxon>
    </lineage>
</organism>
<dbReference type="GO" id="GO:0016020">
    <property type="term" value="C:membrane"/>
    <property type="evidence" value="ECO:0007669"/>
    <property type="project" value="UniProtKB-SubCell"/>
</dbReference>
<reference evidence="7" key="1">
    <citation type="submission" date="2021-02" db="EMBL/GenBank/DDBJ databases">
        <authorList>
            <person name="Nowell W R."/>
        </authorList>
    </citation>
    <scope>NUCLEOTIDE SEQUENCE</scope>
</reference>
<dbReference type="Proteomes" id="UP000663844">
    <property type="component" value="Unassembled WGS sequence"/>
</dbReference>
<feature type="transmembrane region" description="Helical" evidence="5">
    <location>
        <begin position="7"/>
        <end position="25"/>
    </location>
</feature>
<proteinExistence type="predicted"/>
<keyword evidence="3 5" id="KW-1133">Transmembrane helix</keyword>
<comment type="subcellular location">
    <subcellularLocation>
        <location evidence="1">Membrane</location>
        <topology evidence="1">Multi-pass membrane protein</topology>
    </subcellularLocation>
</comment>
<protein>
    <recommendedName>
        <fullName evidence="6">EXPERA domain-containing protein</fullName>
    </recommendedName>
</protein>
<comment type="caution">
    <text evidence="7">The sequence shown here is derived from an EMBL/GenBank/DDBJ whole genome shotgun (WGS) entry which is preliminary data.</text>
</comment>
<dbReference type="Pfam" id="PF05241">
    <property type="entry name" value="EBP"/>
    <property type="match status" value="1"/>
</dbReference>
<keyword evidence="4 5" id="KW-0472">Membrane</keyword>
<feature type="transmembrane region" description="Helical" evidence="5">
    <location>
        <begin position="71"/>
        <end position="94"/>
    </location>
</feature>
<evidence type="ECO:0000256" key="3">
    <source>
        <dbReference type="ARBA" id="ARBA00022989"/>
    </source>
</evidence>
<name>A0A819Y307_9BILA</name>
<sequence>MQSLDKIIIGSFILFFVSAISLEYINAVTPVNERITNEKTSKWIWPPSFILKLYYSWCENVDPILLNNDYLMKYFCCFSLLILAPFYLIGIYAIYNKKQWIRVPMIICAFILFFGSNYVFYQEGLTINFEHKLKQRKSDLVTIEISVYNYTKLIDILDDLVKDKELKDHDKSLLLLVKKENQRLLVYIPNTTNFKNNQISFDCEIDDNVIQSILEFKYIVDKRTVICDSILFHKIHIEEEKIIIK</sequence>
<dbReference type="EMBL" id="CAJOAZ010006825">
    <property type="protein sequence ID" value="CAF4146153.1"/>
    <property type="molecule type" value="Genomic_DNA"/>
</dbReference>
<evidence type="ECO:0000256" key="5">
    <source>
        <dbReference type="SAM" id="Phobius"/>
    </source>
</evidence>
<dbReference type="InterPro" id="IPR033118">
    <property type="entry name" value="EXPERA"/>
</dbReference>
<accession>A0A819Y307</accession>
<evidence type="ECO:0000256" key="1">
    <source>
        <dbReference type="ARBA" id="ARBA00004141"/>
    </source>
</evidence>